<feature type="chain" id="PRO_5007543099" description="Secreted protein" evidence="2">
    <location>
        <begin position="21"/>
        <end position="152"/>
    </location>
</feature>
<proteinExistence type="predicted"/>
<evidence type="ECO:0000313" key="3">
    <source>
        <dbReference type="EMBL" id="JAR94685.1"/>
    </source>
</evidence>
<dbReference type="AlphaFoldDB" id="A0A147BWE1"/>
<evidence type="ECO:0008006" key="4">
    <source>
        <dbReference type="Google" id="ProtNLM"/>
    </source>
</evidence>
<protein>
    <recommendedName>
        <fullName evidence="4">Secreted protein</fullName>
    </recommendedName>
</protein>
<feature type="compositionally biased region" description="Basic residues" evidence="1">
    <location>
        <begin position="74"/>
        <end position="87"/>
    </location>
</feature>
<name>A0A147BWE1_IXORI</name>
<feature type="signal peptide" evidence="2">
    <location>
        <begin position="1"/>
        <end position="20"/>
    </location>
</feature>
<evidence type="ECO:0000256" key="2">
    <source>
        <dbReference type="SAM" id="SignalP"/>
    </source>
</evidence>
<organism evidence="3">
    <name type="scientific">Ixodes ricinus</name>
    <name type="common">Common tick</name>
    <name type="synonym">Acarus ricinus</name>
    <dbReference type="NCBI Taxonomy" id="34613"/>
    <lineage>
        <taxon>Eukaryota</taxon>
        <taxon>Metazoa</taxon>
        <taxon>Ecdysozoa</taxon>
        <taxon>Arthropoda</taxon>
        <taxon>Chelicerata</taxon>
        <taxon>Arachnida</taxon>
        <taxon>Acari</taxon>
        <taxon>Parasitiformes</taxon>
        <taxon>Ixodida</taxon>
        <taxon>Ixodoidea</taxon>
        <taxon>Ixodidae</taxon>
        <taxon>Ixodinae</taxon>
        <taxon>Ixodes</taxon>
    </lineage>
</organism>
<evidence type="ECO:0000256" key="1">
    <source>
        <dbReference type="SAM" id="MobiDB-lite"/>
    </source>
</evidence>
<keyword evidence="2" id="KW-0732">Signal</keyword>
<accession>A0A147BWE1</accession>
<reference evidence="3" key="1">
    <citation type="journal article" date="2018" name="PLoS Negl. Trop. Dis.">
        <title>Sialome diversity of ticks revealed by RNAseq of single tick salivary glands.</title>
        <authorList>
            <person name="Perner J."/>
            <person name="Kropackova S."/>
            <person name="Kopacek P."/>
            <person name="Ribeiro J.M."/>
        </authorList>
    </citation>
    <scope>NUCLEOTIDE SEQUENCE</scope>
    <source>
        <strain evidence="3">Siblings of single egg batch collected in Ceske Budejovice</strain>
        <tissue evidence="3">Salivary glands</tissue>
    </source>
</reference>
<sequence length="152" mass="16872">MASCWTLCLGTTLGWRRTSAGWPSWCARASPRVPCGPWMPSALPGTTSRRPSASWPLANTWARWCSRCGPRSPSGRRYRPRPSRWRPTRAPASSRTRATWWPVAWAASAWSWLTGWWPGAAVNCCSRPAQAFGRATSASACTAGGWPVPRWR</sequence>
<dbReference type="EMBL" id="GEGO01000719">
    <property type="protein sequence ID" value="JAR94685.1"/>
    <property type="molecule type" value="Transcribed_RNA"/>
</dbReference>
<feature type="region of interest" description="Disordered" evidence="1">
    <location>
        <begin position="70"/>
        <end position="90"/>
    </location>
</feature>